<protein>
    <submittedName>
        <fullName evidence="4">Glycosyltransferase</fullName>
    </submittedName>
</protein>
<dbReference type="KEGG" id="sand:H3309_11990"/>
<keyword evidence="1" id="KW-0328">Glycosyltransferase</keyword>
<proteinExistence type="predicted"/>
<dbReference type="Proteomes" id="UP000515292">
    <property type="component" value="Chromosome"/>
</dbReference>
<evidence type="ECO:0000256" key="2">
    <source>
        <dbReference type="ARBA" id="ARBA00022679"/>
    </source>
</evidence>
<dbReference type="EMBL" id="CP059851">
    <property type="protein sequence ID" value="QMW22084.1"/>
    <property type="molecule type" value="Genomic_DNA"/>
</dbReference>
<dbReference type="Pfam" id="PF13439">
    <property type="entry name" value="Glyco_transf_4"/>
    <property type="match status" value="1"/>
</dbReference>
<dbReference type="GO" id="GO:0016757">
    <property type="term" value="F:glycosyltransferase activity"/>
    <property type="evidence" value="ECO:0007669"/>
    <property type="project" value="UniProtKB-KW"/>
</dbReference>
<dbReference type="RefSeq" id="WP_182294929.1">
    <property type="nucleotide sequence ID" value="NZ_CP059851.1"/>
</dbReference>
<organism evidence="4 5">
    <name type="scientific">Sandaracinobacteroides saxicola</name>
    <dbReference type="NCBI Taxonomy" id="2759707"/>
    <lineage>
        <taxon>Bacteria</taxon>
        <taxon>Pseudomonadati</taxon>
        <taxon>Pseudomonadota</taxon>
        <taxon>Alphaproteobacteria</taxon>
        <taxon>Sphingomonadales</taxon>
        <taxon>Sphingosinicellaceae</taxon>
        <taxon>Sandaracinobacteroides</taxon>
    </lineage>
</organism>
<dbReference type="Gene3D" id="3.40.50.2000">
    <property type="entry name" value="Glycogen Phosphorylase B"/>
    <property type="match status" value="2"/>
</dbReference>
<dbReference type="PANTHER" id="PTHR12526:SF510">
    <property type="entry name" value="D-INOSITOL 3-PHOSPHATE GLYCOSYLTRANSFERASE"/>
    <property type="match status" value="1"/>
</dbReference>
<dbReference type="SUPFAM" id="SSF53756">
    <property type="entry name" value="UDP-Glycosyltransferase/glycogen phosphorylase"/>
    <property type="match status" value="1"/>
</dbReference>
<dbReference type="CDD" id="cd03811">
    <property type="entry name" value="GT4_GT28_WabH-like"/>
    <property type="match status" value="1"/>
</dbReference>
<feature type="domain" description="Glycosyltransferase subfamily 4-like N-terminal" evidence="3">
    <location>
        <begin position="15"/>
        <end position="166"/>
    </location>
</feature>
<dbReference type="Pfam" id="PF13692">
    <property type="entry name" value="Glyco_trans_1_4"/>
    <property type="match status" value="1"/>
</dbReference>
<reference evidence="4 5" key="1">
    <citation type="submission" date="2020-07" db="EMBL/GenBank/DDBJ databases">
        <title>Complete genome sequence for Sandaracinobacter sp. M6.</title>
        <authorList>
            <person name="Tang Y."/>
            <person name="Liu Q."/>
            <person name="Guo Z."/>
            <person name="Lei P."/>
            <person name="Huang B."/>
        </authorList>
    </citation>
    <scope>NUCLEOTIDE SEQUENCE [LARGE SCALE GENOMIC DNA]</scope>
    <source>
        <strain evidence="4 5">M6</strain>
    </source>
</reference>
<evidence type="ECO:0000313" key="5">
    <source>
        <dbReference type="Proteomes" id="UP000515292"/>
    </source>
</evidence>
<dbReference type="InterPro" id="IPR028098">
    <property type="entry name" value="Glyco_trans_4-like_N"/>
</dbReference>
<evidence type="ECO:0000313" key="4">
    <source>
        <dbReference type="EMBL" id="QMW22084.1"/>
    </source>
</evidence>
<sequence>MARLLLYLHDLSATGVTRNALALAAALASDHDITLATGRATGTLAAEAAGAIDLGGHGPRAAHRLRTLARALSPALALSAGNRGHPFFFAALAGLPHLRRLYRFSNDIDHRDSRGRRRWWKPLADSAQLALLRHSADHLIAVSQPLAADPRLAAIPLTLIPNSIDIAATRGAAALPCPHPWATDQGPPFIIGIGRLTPQKDFATLIAAFALLRRQRALRLLILGDGPQRPALDAQVAALGLTGWVSLPGSLPNPMPLLARAAVFGLPSLWEGASNALLEALALNTPIVASRTAGNAVTVLDHGAHGLLVPPGDPAALAQALLLQTGAEAIRPGTRASHFSRETALDQWRRLLANEAARLPPLAPPARFP</sequence>
<name>A0A7G5IFE2_9SPHN</name>
<keyword evidence="5" id="KW-1185">Reference proteome</keyword>
<evidence type="ECO:0000256" key="1">
    <source>
        <dbReference type="ARBA" id="ARBA00022676"/>
    </source>
</evidence>
<dbReference type="PANTHER" id="PTHR12526">
    <property type="entry name" value="GLYCOSYLTRANSFERASE"/>
    <property type="match status" value="1"/>
</dbReference>
<keyword evidence="2 4" id="KW-0808">Transferase</keyword>
<dbReference type="AlphaFoldDB" id="A0A7G5IFE2"/>
<accession>A0A7G5IFE2</accession>
<evidence type="ECO:0000259" key="3">
    <source>
        <dbReference type="Pfam" id="PF13439"/>
    </source>
</evidence>
<gene>
    <name evidence="4" type="ORF">H3309_11990</name>
</gene>